<dbReference type="PANTHER" id="PTHR34257">
    <property type="entry name" value="ADAPTER PROTEIN CIKS"/>
    <property type="match status" value="1"/>
</dbReference>
<feature type="compositionally biased region" description="Polar residues" evidence="1">
    <location>
        <begin position="200"/>
        <end position="217"/>
    </location>
</feature>
<feature type="compositionally biased region" description="Polar residues" evidence="1">
    <location>
        <begin position="308"/>
        <end position="321"/>
    </location>
</feature>
<feature type="compositionally biased region" description="Basic and acidic residues" evidence="1">
    <location>
        <begin position="293"/>
        <end position="304"/>
    </location>
</feature>
<reference evidence="2" key="2">
    <citation type="submission" date="2020-11" db="EMBL/GenBank/DDBJ databases">
        <authorList>
            <person name="McCartney M.A."/>
            <person name="Auch B."/>
            <person name="Kono T."/>
            <person name="Mallez S."/>
            <person name="Becker A."/>
            <person name="Gohl D.M."/>
            <person name="Silverstein K.A.T."/>
            <person name="Koren S."/>
            <person name="Bechman K.B."/>
            <person name="Herman A."/>
            <person name="Abrahante J.E."/>
            <person name="Garbe J."/>
        </authorList>
    </citation>
    <scope>NUCLEOTIDE SEQUENCE</scope>
    <source>
        <strain evidence="2">Duluth1</strain>
        <tissue evidence="2">Whole animal</tissue>
    </source>
</reference>
<evidence type="ECO:0000313" key="2">
    <source>
        <dbReference type="EMBL" id="KAH3886475.1"/>
    </source>
</evidence>
<feature type="region of interest" description="Disordered" evidence="1">
    <location>
        <begin position="377"/>
        <end position="456"/>
    </location>
</feature>
<evidence type="ECO:0000256" key="1">
    <source>
        <dbReference type="SAM" id="MobiDB-lite"/>
    </source>
</evidence>
<dbReference type="InterPro" id="IPR011029">
    <property type="entry name" value="DEATH-like_dom_sf"/>
</dbReference>
<dbReference type="Proteomes" id="UP000828390">
    <property type="component" value="Unassembled WGS sequence"/>
</dbReference>
<proteinExistence type="predicted"/>
<dbReference type="SUPFAM" id="SSF47986">
    <property type="entry name" value="DEATH domain"/>
    <property type="match status" value="1"/>
</dbReference>
<dbReference type="InterPro" id="IPR053047">
    <property type="entry name" value="E3_ubiq_ligase_TRAF3IP2"/>
</dbReference>
<dbReference type="AlphaFoldDB" id="A0A9D4N001"/>
<reference evidence="2" key="1">
    <citation type="journal article" date="2019" name="bioRxiv">
        <title>The Genome of the Zebra Mussel, Dreissena polymorpha: A Resource for Invasive Species Research.</title>
        <authorList>
            <person name="McCartney M.A."/>
            <person name="Auch B."/>
            <person name="Kono T."/>
            <person name="Mallez S."/>
            <person name="Zhang Y."/>
            <person name="Obille A."/>
            <person name="Becker A."/>
            <person name="Abrahante J.E."/>
            <person name="Garbe J."/>
            <person name="Badalamenti J.P."/>
            <person name="Herman A."/>
            <person name="Mangelson H."/>
            <person name="Liachko I."/>
            <person name="Sullivan S."/>
            <person name="Sone E.D."/>
            <person name="Koren S."/>
            <person name="Silverstein K.A.T."/>
            <person name="Beckman K.B."/>
            <person name="Gohl D.M."/>
        </authorList>
    </citation>
    <scope>NUCLEOTIDE SEQUENCE</scope>
    <source>
        <strain evidence="2">Duluth1</strain>
        <tissue evidence="2">Whole animal</tissue>
    </source>
</reference>
<dbReference type="GO" id="GO:0006959">
    <property type="term" value="P:humoral immune response"/>
    <property type="evidence" value="ECO:0007669"/>
    <property type="project" value="TreeGrafter"/>
</dbReference>
<dbReference type="GO" id="GO:0043123">
    <property type="term" value="P:positive regulation of canonical NF-kappaB signal transduction"/>
    <property type="evidence" value="ECO:0007669"/>
    <property type="project" value="TreeGrafter"/>
</dbReference>
<dbReference type="PANTHER" id="PTHR34257:SF3">
    <property type="entry name" value="ADAPTER PROTEIN CIKS-RELATED"/>
    <property type="match status" value="1"/>
</dbReference>
<evidence type="ECO:0008006" key="4">
    <source>
        <dbReference type="Google" id="ProtNLM"/>
    </source>
</evidence>
<accession>A0A9D4N001</accession>
<feature type="region of interest" description="Disordered" evidence="1">
    <location>
        <begin position="195"/>
        <end position="224"/>
    </location>
</feature>
<organism evidence="2 3">
    <name type="scientific">Dreissena polymorpha</name>
    <name type="common">Zebra mussel</name>
    <name type="synonym">Mytilus polymorpha</name>
    <dbReference type="NCBI Taxonomy" id="45954"/>
    <lineage>
        <taxon>Eukaryota</taxon>
        <taxon>Metazoa</taxon>
        <taxon>Spiralia</taxon>
        <taxon>Lophotrochozoa</taxon>
        <taxon>Mollusca</taxon>
        <taxon>Bivalvia</taxon>
        <taxon>Autobranchia</taxon>
        <taxon>Heteroconchia</taxon>
        <taxon>Euheterodonta</taxon>
        <taxon>Imparidentia</taxon>
        <taxon>Neoheterodontei</taxon>
        <taxon>Myida</taxon>
        <taxon>Dreissenoidea</taxon>
        <taxon>Dreissenidae</taxon>
        <taxon>Dreissena</taxon>
    </lineage>
</organism>
<dbReference type="EMBL" id="JAIWYP010000001">
    <property type="protein sequence ID" value="KAH3886475.1"/>
    <property type="molecule type" value="Genomic_DNA"/>
</dbReference>
<keyword evidence="3" id="KW-1185">Reference proteome</keyword>
<name>A0A9D4N001_DREPO</name>
<feature type="compositionally biased region" description="Low complexity" evidence="1">
    <location>
        <begin position="398"/>
        <end position="410"/>
    </location>
</feature>
<protein>
    <recommendedName>
        <fullName evidence="4">SEFIR domain-containing protein</fullName>
    </recommendedName>
</protein>
<comment type="caution">
    <text evidence="2">The sequence shown here is derived from an EMBL/GenBank/DDBJ whole genome shotgun (WGS) entry which is preliminary data.</text>
</comment>
<feature type="region of interest" description="Disordered" evidence="1">
    <location>
        <begin position="292"/>
        <end position="347"/>
    </location>
</feature>
<feature type="compositionally biased region" description="Low complexity" evidence="1">
    <location>
        <begin position="377"/>
        <end position="391"/>
    </location>
</feature>
<sequence>MSSFAATDVVLPLCQTGGLTLRLFSLERIRHHPPMAGQHLYWMSPLTVLPSWVRDKIATSVDASNRFHEVAEVLGYTYEQALATLVRSQGNYHCRSSPTLLLLQDLAGHNCTLGRLQDAFAVLNHPAVIHIPTWLRSVTRDHSVYHSGTQVTEEPFCNCETCNNHNRDATPPSVSGGCGQANCSCLRPPPYEDRPVRGPYTQSGNTRGIGRSTSVEIPNSPPNRLTPHGEFVERETFARALPLPVSQSYTNSVVQTSCCLCDQCRSDRHETKVLQTFDAPETHCTLSCSPTRGDNRRNTNHDIHNLQMAGSNNSDQTQVKSRCSEDLTNRASEVSGHDSDQTQVKSRLTESLINGNSAAVNQGQNIALTKWNGRNSWGGSSSLSSSSNNLRPSISEGSNLSRTSSRNTSTAEDVSDQGPIYPGYHNRLTESLSQGDSNIKTSNVPSRNGVNSPPAYSALGKIPGREDRVSLPGQVALRSLMVFITYSYNQHRDDLSFLRDLEALCLLVRQCGIRIKIDVDDESYSERRINKLDWLETYVKKADYVIACITPTYHSDIQPSPATAVPMESQLNARFIYNMLRDEFYSNHSRNFRMVPVLFPSSGAIESHVPDCMRSTIIHNFPSQADKITKLFSRT</sequence>
<dbReference type="Gene3D" id="1.10.533.10">
    <property type="entry name" value="Death Domain, Fas"/>
    <property type="match status" value="1"/>
</dbReference>
<evidence type="ECO:0000313" key="3">
    <source>
        <dbReference type="Proteomes" id="UP000828390"/>
    </source>
</evidence>
<gene>
    <name evidence="2" type="ORF">DPMN_010485</name>
</gene>
<feature type="compositionally biased region" description="Polar residues" evidence="1">
    <location>
        <begin position="429"/>
        <end position="451"/>
    </location>
</feature>